<dbReference type="Gene3D" id="3.40.50.300">
    <property type="entry name" value="P-loop containing nucleotide triphosphate hydrolases"/>
    <property type="match status" value="1"/>
</dbReference>
<dbReference type="InterPro" id="IPR000157">
    <property type="entry name" value="TIR_dom"/>
</dbReference>
<dbReference type="RefSeq" id="WP_011499946.1">
    <property type="nucleotide sequence ID" value="NC_007955.1"/>
</dbReference>
<dbReference type="KEGG" id="mbu:Mbur_1921"/>
<dbReference type="GeneID" id="3997822"/>
<dbReference type="SUPFAM" id="SSF52200">
    <property type="entry name" value="Toll/Interleukin receptor TIR domain"/>
    <property type="match status" value="1"/>
</dbReference>
<dbReference type="EMBL" id="CP000300">
    <property type="protein sequence ID" value="ABE52803.1"/>
    <property type="molecule type" value="Genomic_DNA"/>
</dbReference>
<gene>
    <name evidence="2" type="ordered locus">Mbur_1921</name>
</gene>
<dbReference type="SUPFAM" id="SSF52540">
    <property type="entry name" value="P-loop containing nucleoside triphosphate hydrolases"/>
    <property type="match status" value="1"/>
</dbReference>
<dbReference type="STRING" id="259564.Mbur_1921"/>
<dbReference type="Proteomes" id="UP000001979">
    <property type="component" value="Chromosome"/>
</dbReference>
<evidence type="ECO:0000259" key="1">
    <source>
        <dbReference type="PROSITE" id="PS50104"/>
    </source>
</evidence>
<dbReference type="HOGENOM" id="CLU_015526_0_0_2"/>
<reference evidence="3" key="1">
    <citation type="journal article" date="2009" name="ISME J.">
        <title>The genome sequence of the psychrophilic archaeon, Methanococcoides burtonii: the role of genome evolution in cold adaptation.</title>
        <authorList>
            <person name="Allen M.A."/>
            <person name="Lauro F.M."/>
            <person name="Williams T.J."/>
            <person name="Burg D."/>
            <person name="Siddiqui K.S."/>
            <person name="De Francisci D."/>
            <person name="Chong K.W."/>
            <person name="Pilak O."/>
            <person name="Chew H.H."/>
            <person name="De Maere M.Z."/>
            <person name="Ting L."/>
            <person name="Katrib M."/>
            <person name="Ng C."/>
            <person name="Sowers K.R."/>
            <person name="Galperin M.Y."/>
            <person name="Anderson I.J."/>
            <person name="Ivanova N."/>
            <person name="Dalin E."/>
            <person name="Martinez M."/>
            <person name="Lapidus A."/>
            <person name="Hauser L."/>
            <person name="Land M."/>
            <person name="Thomas T."/>
            <person name="Cavicchioli R."/>
        </authorList>
    </citation>
    <scope>NUCLEOTIDE SEQUENCE [LARGE SCALE GENOMIC DNA]</scope>
    <source>
        <strain evidence="3">DSM 6242 / NBRC 107633 / OCM 468 / ACE-M</strain>
    </source>
</reference>
<name>Q12US3_METBU</name>
<dbReference type="PROSITE" id="PS50104">
    <property type="entry name" value="TIR"/>
    <property type="match status" value="1"/>
</dbReference>
<dbReference type="OrthoDB" id="117732at2157"/>
<evidence type="ECO:0000313" key="2">
    <source>
        <dbReference type="EMBL" id="ABE52803.1"/>
    </source>
</evidence>
<dbReference type="InterPro" id="IPR027417">
    <property type="entry name" value="P-loop_NTPase"/>
</dbReference>
<sequence>MGTTNKLNVFISYSHQDEHHINLFKTHISPLKTNDLIEEWYDREIVPGEDFQNQIDCNLDNADIICLFISAHFLASKSCMAEKKKAMELKDNNGISVVPIILSPCGWLDDSDILKPLAIPTDGMPVSTFQDSNNAWQNVYTGLKKVVDKKRIVKQLVVKKEFESWIQDVAILTKAHSQKTNIILDDIFVWPELEKFDSFNDYEKTVSSGYLLDNFLGFSKIVLAGEDQSGKTTICKKIFSDLRSKNYVPVYVSEDKISSLGKTSNKISKSFSEQYQDAHIDEIDKNKIIPIIDNFHHAINKQKHIENLSEYSHCIIVVDDIFGLNIKDETLISSFMNFRIRELKPSLRYELVKKWLCLSDNNLDDDYKNIDSSTELINNTLGKNIGKGIMPAYPFFILSTIVTYEAFSMSLDQEITSQGHCYQAFIVYYLMKHDVKNDEINIYTNFLTELAFYIYDRKKKELSPDEFAEFMELYSETYNLPINEDSLLANLTEVVSADVLNNYSFRYQYFYYFFVAKYLSDNMENSKVIDEITNIIDNLHVDENAYIAIFLTHHSKNSTIFKKIEMVASSLFDKYKPARLTKNEMKFFDKQENIIFEQVFPSGNTRPEKERAEILNQQDELEQYQENNLQEEDVNNNSSDVDLRRALKTVEVVGCIIRNHSGSLKKADLENLLCVGMNVHLRLLSNLFELINNETEQEKMVDFIVERLNQLEDDLGPYKMLTSNEKRDYAHTIFWNLNFFIVCGIIHKIVHSLGSDKVTQIVTNVCDEINTPASSLIKHGVMMVYNKNLQIDEFSKGIRDDDFSKVAKKAIKLMVANHCSVHKIGARERQRIQSKFEIQSINLLPEVVHNQ</sequence>
<organism evidence="2 3">
    <name type="scientific">Methanococcoides burtonii (strain DSM 6242 / NBRC 107633 / OCM 468 / ACE-M)</name>
    <dbReference type="NCBI Taxonomy" id="259564"/>
    <lineage>
        <taxon>Archaea</taxon>
        <taxon>Methanobacteriati</taxon>
        <taxon>Methanobacteriota</taxon>
        <taxon>Stenosarchaea group</taxon>
        <taxon>Methanomicrobia</taxon>
        <taxon>Methanosarcinales</taxon>
        <taxon>Methanosarcinaceae</taxon>
        <taxon>Methanococcoides</taxon>
    </lineage>
</organism>
<protein>
    <recommendedName>
        <fullName evidence="1">TIR domain-containing protein</fullName>
    </recommendedName>
</protein>
<dbReference type="AlphaFoldDB" id="Q12US3"/>
<dbReference type="SMART" id="SM00255">
    <property type="entry name" value="TIR"/>
    <property type="match status" value="1"/>
</dbReference>
<dbReference type="Gene3D" id="3.40.50.10140">
    <property type="entry name" value="Toll/interleukin-1 receptor homology (TIR) domain"/>
    <property type="match status" value="1"/>
</dbReference>
<dbReference type="GO" id="GO:0007165">
    <property type="term" value="P:signal transduction"/>
    <property type="evidence" value="ECO:0007669"/>
    <property type="project" value="InterPro"/>
</dbReference>
<feature type="domain" description="TIR" evidence="1">
    <location>
        <begin position="5"/>
        <end position="160"/>
    </location>
</feature>
<evidence type="ECO:0000313" key="3">
    <source>
        <dbReference type="Proteomes" id="UP000001979"/>
    </source>
</evidence>
<dbReference type="Pfam" id="PF13676">
    <property type="entry name" value="TIR_2"/>
    <property type="match status" value="1"/>
</dbReference>
<accession>Q12US3</accession>
<dbReference type="InterPro" id="IPR035897">
    <property type="entry name" value="Toll_tir_struct_dom_sf"/>
</dbReference>
<keyword evidence="3" id="KW-1185">Reference proteome</keyword>
<proteinExistence type="predicted"/>